<dbReference type="EMBL" id="FJ483969">
    <property type="protein sequence ID" value="AEV80670.1"/>
    <property type="molecule type" value="Genomic_DNA"/>
</dbReference>
<name>G8XU30_SCMVC</name>
<organism evidence="1 2">
    <name type="scientific">Simian cytomegalovirus (strain Colburn)</name>
    <dbReference type="NCBI Taxonomy" id="50292"/>
    <lineage>
        <taxon>Viruses</taxon>
        <taxon>Duplodnaviria</taxon>
        <taxon>Heunggongvirae</taxon>
        <taxon>Peploviricota</taxon>
        <taxon>Herviviricetes</taxon>
        <taxon>Herpesvirales</taxon>
        <taxon>Orthoherpesviridae</taxon>
        <taxon>Betaherpesvirinae</taxon>
        <taxon>Cytomegalovirus</taxon>
        <taxon>Cytomegalovirus cercopithecinebeta5</taxon>
    </lineage>
</organism>
<accession>G8XU30</accession>
<reference evidence="1" key="1">
    <citation type="submission" date="2011-12" db="EMBL/GenBank/DDBJ databases">
        <title>Comparative genomics of primate cytomegaloviruses.</title>
        <authorList>
            <person name="Davison A.J."/>
            <person name="Holton M."/>
            <person name="Dolan A."/>
            <person name="Dargan D.J."/>
            <person name="Gatherer D."/>
            <person name="Hayward G.S."/>
        </authorList>
    </citation>
    <scope>NUCLEOTIDE SEQUENCE [LARGE SCALE GENOMIC DNA]</scope>
    <source>
        <strain evidence="1">Colburn</strain>
    </source>
</reference>
<proteinExistence type="predicted"/>
<protein>
    <submittedName>
        <fullName evidence="1">Protein O11</fullName>
    </submittedName>
</protein>
<evidence type="ECO:0000313" key="1">
    <source>
        <dbReference type="EMBL" id="AEV80670.1"/>
    </source>
</evidence>
<sequence>MDLAVLVATVLAIIILLMIVISICCAKPWRSLNSRYFHPPFLVYSKRSARGADEDLEPCFEDTVLILEAMSPQPVPQ</sequence>
<gene>
    <name evidence="1" type="primary">O11</name>
</gene>
<organismHost>
    <name type="scientific">Macaca</name>
    <name type="common">macaques</name>
    <dbReference type="NCBI Taxonomy" id="9539"/>
</organismHost>
<dbReference type="Proteomes" id="UP000113346">
    <property type="component" value="Segment"/>
</dbReference>
<evidence type="ECO:0000313" key="2">
    <source>
        <dbReference type="Proteomes" id="UP000113346"/>
    </source>
</evidence>